<feature type="compositionally biased region" description="Low complexity" evidence="1">
    <location>
        <begin position="344"/>
        <end position="355"/>
    </location>
</feature>
<feature type="compositionally biased region" description="Acidic residues" evidence="1">
    <location>
        <begin position="420"/>
        <end position="433"/>
    </location>
</feature>
<dbReference type="EMBL" id="KZ819636">
    <property type="protein sequence ID" value="PWN90668.1"/>
    <property type="molecule type" value="Genomic_DNA"/>
</dbReference>
<feature type="compositionally biased region" description="Polar residues" evidence="1">
    <location>
        <begin position="83"/>
        <end position="108"/>
    </location>
</feature>
<reference evidence="2 3" key="1">
    <citation type="journal article" date="2018" name="Mol. Biol. Evol.">
        <title>Broad Genomic Sampling Reveals a Smut Pathogenic Ancestry of the Fungal Clade Ustilaginomycotina.</title>
        <authorList>
            <person name="Kijpornyongpan T."/>
            <person name="Mondo S.J."/>
            <person name="Barry K."/>
            <person name="Sandor L."/>
            <person name="Lee J."/>
            <person name="Lipzen A."/>
            <person name="Pangilinan J."/>
            <person name="LaButti K."/>
            <person name="Hainaut M."/>
            <person name="Henrissat B."/>
            <person name="Grigoriev I.V."/>
            <person name="Spatafora J.W."/>
            <person name="Aime M.C."/>
        </authorList>
    </citation>
    <scope>NUCLEOTIDE SEQUENCE [LARGE SCALE GENOMIC DNA]</scope>
    <source>
        <strain evidence="2 3">MCA 4198</strain>
    </source>
</reference>
<feature type="compositionally biased region" description="Acidic residues" evidence="1">
    <location>
        <begin position="249"/>
        <end position="269"/>
    </location>
</feature>
<evidence type="ECO:0000313" key="3">
    <source>
        <dbReference type="Proteomes" id="UP000245768"/>
    </source>
</evidence>
<feature type="compositionally biased region" description="Acidic residues" evidence="1">
    <location>
        <begin position="302"/>
        <end position="322"/>
    </location>
</feature>
<dbReference type="InParanoid" id="A0A316YPT3"/>
<dbReference type="GeneID" id="37039835"/>
<dbReference type="Proteomes" id="UP000245768">
    <property type="component" value="Unassembled WGS sequence"/>
</dbReference>
<feature type="compositionally biased region" description="Basic and acidic residues" evidence="1">
    <location>
        <begin position="60"/>
        <end position="81"/>
    </location>
</feature>
<feature type="compositionally biased region" description="Basic and acidic residues" evidence="1">
    <location>
        <begin position="131"/>
        <end position="146"/>
    </location>
</feature>
<name>A0A316YPT3_9BASI</name>
<feature type="compositionally biased region" description="Acidic residues" evidence="1">
    <location>
        <begin position="166"/>
        <end position="177"/>
    </location>
</feature>
<feature type="compositionally biased region" description="Polar residues" evidence="1">
    <location>
        <begin position="191"/>
        <end position="221"/>
    </location>
</feature>
<feature type="compositionally biased region" description="Polar residues" evidence="1">
    <location>
        <begin position="386"/>
        <end position="408"/>
    </location>
</feature>
<evidence type="ECO:0000313" key="2">
    <source>
        <dbReference type="EMBL" id="PWN90668.1"/>
    </source>
</evidence>
<feature type="compositionally biased region" description="Basic and acidic residues" evidence="1">
    <location>
        <begin position="178"/>
        <end position="188"/>
    </location>
</feature>
<feature type="region of interest" description="Disordered" evidence="1">
    <location>
        <begin position="60"/>
        <end position="480"/>
    </location>
</feature>
<gene>
    <name evidence="2" type="ORF">FA10DRAFT_120919</name>
</gene>
<feature type="compositionally biased region" description="Pro residues" evidence="1">
    <location>
        <begin position="271"/>
        <end position="281"/>
    </location>
</feature>
<feature type="compositionally biased region" description="Polar residues" evidence="1">
    <location>
        <begin position="117"/>
        <end position="127"/>
    </location>
</feature>
<protein>
    <submittedName>
        <fullName evidence="2">Uncharacterized protein</fullName>
    </submittedName>
</protein>
<feature type="compositionally biased region" description="Basic residues" evidence="1">
    <location>
        <begin position="466"/>
        <end position="480"/>
    </location>
</feature>
<organism evidence="2 3">
    <name type="scientific">Acaromyces ingoldii</name>
    <dbReference type="NCBI Taxonomy" id="215250"/>
    <lineage>
        <taxon>Eukaryota</taxon>
        <taxon>Fungi</taxon>
        <taxon>Dikarya</taxon>
        <taxon>Basidiomycota</taxon>
        <taxon>Ustilaginomycotina</taxon>
        <taxon>Exobasidiomycetes</taxon>
        <taxon>Exobasidiales</taxon>
        <taxon>Cryptobasidiaceae</taxon>
        <taxon>Acaromyces</taxon>
    </lineage>
</organism>
<dbReference type="RefSeq" id="XP_025377866.1">
    <property type="nucleotide sequence ID" value="XM_025517919.1"/>
</dbReference>
<sequence>MSDDGGQERISSVDLKQQARIEKSVREAQAKVASFHKSQEERKQKQLRGEITIDAAEAKKENAKIKRAETTLRKAEEKMNDFIRSSQEAGKGDSTFSSDNPFQKQQVPPSALPPSSPQRLGQLSQMTPPERQQESLMQRDEQRFGSEDELDTSPMLEAATNGRTADDEDVAPLDQETDERSAARRRENNPLFFQTQSTQGVESQTQSETQPAQSPTKTLASASEEVGYQKSQITAEASSATDSETSSDSNDDPGSEESSEDSDEGEEQDSAPPPAQHPPKSPRQEPTTPKVNGVDKESSVEPVEESSADEKDDDEEEEDEIESTPPANRTSIFGFIRNALANNGTTSTPTRGSSGDASAEVASRMQPRRKTGSRLSDLNPNVIRASISSAQNSPISQSAPQLTTSGNSNRRDTAASEGSSTDDDSSSDEDDSDSSSSSEDTGKMKTGVSSSQPLPASKRAGATKKPLAKKARKSGLAKLM</sequence>
<dbReference type="AlphaFoldDB" id="A0A316YPT3"/>
<proteinExistence type="predicted"/>
<feature type="compositionally biased region" description="Low complexity" evidence="1">
    <location>
        <begin position="234"/>
        <end position="248"/>
    </location>
</feature>
<evidence type="ECO:0000256" key="1">
    <source>
        <dbReference type="SAM" id="MobiDB-lite"/>
    </source>
</evidence>
<accession>A0A316YPT3</accession>
<keyword evidence="3" id="KW-1185">Reference proteome</keyword>